<feature type="non-terminal residue" evidence="3">
    <location>
        <position position="536"/>
    </location>
</feature>
<keyword evidence="4" id="KW-1185">Reference proteome</keyword>
<dbReference type="PANTHER" id="PTHR35340:SF5">
    <property type="entry name" value="ASST-DOMAIN-CONTAINING PROTEIN"/>
    <property type="match status" value="1"/>
</dbReference>
<proteinExistence type="predicted"/>
<evidence type="ECO:0000256" key="2">
    <source>
        <dbReference type="SAM" id="SignalP"/>
    </source>
</evidence>
<evidence type="ECO:0008006" key="5">
    <source>
        <dbReference type="Google" id="ProtNLM"/>
    </source>
</evidence>
<dbReference type="SUPFAM" id="SSF50998">
    <property type="entry name" value="Quinoprotein alcohol dehydrogenase-like"/>
    <property type="match status" value="1"/>
</dbReference>
<evidence type="ECO:0000313" key="4">
    <source>
        <dbReference type="Proteomes" id="UP000829685"/>
    </source>
</evidence>
<sequence>MVLAKDHFTAVVAGSLLPLLSAVYAMDSVSFDPGTYGTEETPYQTYASSPGITPPELLIHSNTSSAMTSGYVFVGVDGTSDSKQTAPCIYDMSPGDNMGSLVWTGLEWNKTFDVSLQTYKGEPVITFYNGTLLDGFGHGSYYMLDQTYTEIKHFSPIGYPNLGDIHEFRITDDDTALVTLYIVKQADLTSVNGTKDGYIYECAFQEINIETGELVFMWNATDHVALNETYNELGSAGDESSPFDFFHINSVTKDPDGNYLISSRTTWALFKIDGTTGDIIWRLNGRHSDFTVDDGADFHWQHNARWTDATAQTHISIFDNQGDDDNTRSRGMLLAVDQEAMTVSLEQDFHNGDSTYSRYEGNLQCLNCSDLSSTNWFQGYGNQPYFTEFSADGTIVLDVQFAVQNAINSYRAYKYPLASWVGKPNTNPNISWDNGTSDVYLSWNGATEVDSWDVYMADQANSTNWTKIASATKAGFETAVHLTGSDLPAYVRGKALNSTGGVLGLTDATDGFSFYNPGDESIESGSTSATESGHSD</sequence>
<feature type="chain" id="PRO_5040171557" description="ASST-domain-containing protein" evidence="2">
    <location>
        <begin position="26"/>
        <end position="536"/>
    </location>
</feature>
<dbReference type="InterPro" id="IPR053143">
    <property type="entry name" value="Arylsulfate_ST"/>
</dbReference>
<evidence type="ECO:0000313" key="3">
    <source>
        <dbReference type="EMBL" id="KAI1848280.1"/>
    </source>
</evidence>
<dbReference type="PANTHER" id="PTHR35340">
    <property type="entry name" value="PQQ ENZYME REPEAT PROTEIN-RELATED"/>
    <property type="match status" value="1"/>
</dbReference>
<dbReference type="AlphaFoldDB" id="A0A9Q0AFK0"/>
<dbReference type="InterPro" id="IPR039535">
    <property type="entry name" value="ASST-like"/>
</dbReference>
<dbReference type="InterPro" id="IPR011047">
    <property type="entry name" value="Quinoprotein_ADH-like_sf"/>
</dbReference>
<name>A0A9Q0AFK0_9PEZI</name>
<organism evidence="3 4">
    <name type="scientific">Neoarthrinium moseri</name>
    <dbReference type="NCBI Taxonomy" id="1658444"/>
    <lineage>
        <taxon>Eukaryota</taxon>
        <taxon>Fungi</taxon>
        <taxon>Dikarya</taxon>
        <taxon>Ascomycota</taxon>
        <taxon>Pezizomycotina</taxon>
        <taxon>Sordariomycetes</taxon>
        <taxon>Xylariomycetidae</taxon>
        <taxon>Amphisphaeriales</taxon>
        <taxon>Apiosporaceae</taxon>
        <taxon>Neoarthrinium</taxon>
    </lineage>
</organism>
<protein>
    <recommendedName>
        <fullName evidence="5">ASST-domain-containing protein</fullName>
    </recommendedName>
</protein>
<gene>
    <name evidence="3" type="ORF">JX265_013836</name>
</gene>
<accession>A0A9Q0AFK0</accession>
<reference evidence="3" key="1">
    <citation type="submission" date="2021-03" db="EMBL/GenBank/DDBJ databases">
        <title>Revisited historic fungal species revealed as producer of novel bioactive compounds through whole genome sequencing and comparative genomics.</title>
        <authorList>
            <person name="Vignolle G.A."/>
            <person name="Hochenegger N."/>
            <person name="Mach R.L."/>
            <person name="Mach-Aigner A.R."/>
            <person name="Javad Rahimi M."/>
            <person name="Salim K.A."/>
            <person name="Chan C.M."/>
            <person name="Lim L.B.L."/>
            <person name="Cai F."/>
            <person name="Druzhinina I.S."/>
            <person name="U'Ren J.M."/>
            <person name="Derntl C."/>
        </authorList>
    </citation>
    <scope>NUCLEOTIDE SEQUENCE</scope>
    <source>
        <strain evidence="3">TUCIM 5799</strain>
    </source>
</reference>
<feature type="region of interest" description="Disordered" evidence="1">
    <location>
        <begin position="516"/>
        <end position="536"/>
    </location>
</feature>
<dbReference type="Proteomes" id="UP000829685">
    <property type="component" value="Unassembled WGS sequence"/>
</dbReference>
<dbReference type="Pfam" id="PF14269">
    <property type="entry name" value="Arylsulfotran_2"/>
    <property type="match status" value="1"/>
</dbReference>
<keyword evidence="2" id="KW-0732">Signal</keyword>
<feature type="signal peptide" evidence="2">
    <location>
        <begin position="1"/>
        <end position="25"/>
    </location>
</feature>
<dbReference type="EMBL" id="JAFIMR010000088">
    <property type="protein sequence ID" value="KAI1848280.1"/>
    <property type="molecule type" value="Genomic_DNA"/>
</dbReference>
<comment type="caution">
    <text evidence="3">The sequence shown here is derived from an EMBL/GenBank/DDBJ whole genome shotgun (WGS) entry which is preliminary data.</text>
</comment>
<evidence type="ECO:0000256" key="1">
    <source>
        <dbReference type="SAM" id="MobiDB-lite"/>
    </source>
</evidence>
<feature type="compositionally biased region" description="Polar residues" evidence="1">
    <location>
        <begin position="523"/>
        <end position="536"/>
    </location>
</feature>